<dbReference type="OMA" id="WVESDKG"/>
<evidence type="ECO:0000256" key="1">
    <source>
        <dbReference type="ARBA" id="ARBA00037964"/>
    </source>
</evidence>
<dbReference type="PANTHER" id="PTHR43083">
    <property type="entry name" value="MANNAN POLYMERASE II"/>
    <property type="match status" value="1"/>
</dbReference>
<evidence type="ECO:0000313" key="6">
    <source>
        <dbReference type="Proteomes" id="UP000039324"/>
    </source>
</evidence>
<accession>A0A0G4IN29</accession>
<geneLocation type="mitochondrion" evidence="5"/>
<feature type="compositionally biased region" description="Basic and acidic residues" evidence="2">
    <location>
        <begin position="176"/>
        <end position="187"/>
    </location>
</feature>
<organism evidence="4 6">
    <name type="scientific">Plasmodiophora brassicae</name>
    <name type="common">Clubroot disease agent</name>
    <dbReference type="NCBI Taxonomy" id="37360"/>
    <lineage>
        <taxon>Eukaryota</taxon>
        <taxon>Sar</taxon>
        <taxon>Rhizaria</taxon>
        <taxon>Endomyxa</taxon>
        <taxon>Phytomyxea</taxon>
        <taxon>Plasmodiophorida</taxon>
        <taxon>Plasmodiophoridae</taxon>
        <taxon>Plasmodiophora</taxon>
    </lineage>
</organism>
<dbReference type="Proteomes" id="UP000039324">
    <property type="component" value="Unassembled WGS sequence"/>
</dbReference>
<dbReference type="InterPro" id="IPR029044">
    <property type="entry name" value="Nucleotide-diphossugar_trans"/>
</dbReference>
<evidence type="ECO:0000256" key="2">
    <source>
        <dbReference type="SAM" id="MobiDB-lite"/>
    </source>
</evidence>
<dbReference type="EMBL" id="CDSF01000076">
    <property type="protein sequence ID" value="CEO96698.1"/>
    <property type="molecule type" value="Genomic_DNA"/>
</dbReference>
<reference evidence="5 7" key="2">
    <citation type="submission" date="2018-03" db="EMBL/GenBank/DDBJ databases">
        <authorList>
            <person name="Fogelqvist J."/>
        </authorList>
    </citation>
    <scope>NUCLEOTIDE SEQUENCE [LARGE SCALE GENOMIC DNA]</scope>
</reference>
<name>A0A0G4IN29_PLABS</name>
<dbReference type="AlphaFoldDB" id="A0A0G4IN29"/>
<dbReference type="EMBL" id="OVEO01000004">
    <property type="protein sequence ID" value="SPQ95362.1"/>
    <property type="molecule type" value="Genomic_DNA"/>
</dbReference>
<dbReference type="Gene3D" id="3.90.550.10">
    <property type="entry name" value="Spore Coat Polysaccharide Biosynthesis Protein SpsA, Chain A"/>
    <property type="match status" value="1"/>
</dbReference>
<sequence>MEKPWAGGWLTSARRTLPQAVAVLVALEIVSIVLVGNHIQTGFIALRARLWNRSARSPHLEYSPTDTLVRIWERDAASSSSYLEWASRGGLQQQQPKVLVLTPMKDSEKDLLRYFALLDRLTYPKHLMSLGILEGDSTDATFAKLMDILAKLHADRAYRRLTLIKKNMQNGNRALNGHERHSYDRQGQRRSTQAKCRNHLQRTALRDEDVILWLDSDLKQYPADLIETMLATGARIAAANCIQPSGKCYDRNNWRETASSLVVKSQLSADALLFEGYNSKMRTYRESLCDIDDADVGDLVALDGVGGTALMVEADLVREGLFFPTFPYKHAIETEGIAQVAKSMGVEVVGLRTLKVFHEAD</sequence>
<dbReference type="OrthoDB" id="2405412at2759"/>
<evidence type="ECO:0000313" key="5">
    <source>
        <dbReference type="EMBL" id="SPQ95362.1"/>
    </source>
</evidence>
<evidence type="ECO:0000313" key="7">
    <source>
        <dbReference type="Proteomes" id="UP000290189"/>
    </source>
</evidence>
<dbReference type="STRING" id="37360.A0A0G4IN29"/>
<evidence type="ECO:0000313" key="4">
    <source>
        <dbReference type="EMBL" id="CEO96698.1"/>
    </source>
</evidence>
<feature type="transmembrane region" description="Helical" evidence="3">
    <location>
        <begin position="20"/>
        <end position="46"/>
    </location>
</feature>
<gene>
    <name evidence="4" type="ORF">PBRA_005302</name>
    <name evidence="5" type="ORF">PLBR_LOCUS2577</name>
</gene>
<keyword evidence="6" id="KW-1185">Reference proteome</keyword>
<keyword evidence="3" id="KW-0812">Transmembrane</keyword>
<keyword evidence="5" id="KW-0496">Mitochondrion</keyword>
<dbReference type="InterPro" id="IPR052086">
    <property type="entry name" value="Mannan_Polymerase_Subunit"/>
</dbReference>
<dbReference type="Proteomes" id="UP000290189">
    <property type="component" value="Unassembled WGS sequence"/>
</dbReference>
<keyword evidence="3" id="KW-0472">Membrane</keyword>
<dbReference type="Pfam" id="PF03452">
    <property type="entry name" value="Anp1"/>
    <property type="match status" value="1"/>
</dbReference>
<evidence type="ECO:0000256" key="3">
    <source>
        <dbReference type="SAM" id="Phobius"/>
    </source>
</evidence>
<keyword evidence="3" id="KW-1133">Transmembrane helix</keyword>
<protein>
    <submittedName>
        <fullName evidence="4">Uncharacterized protein</fullName>
    </submittedName>
</protein>
<reference evidence="4 6" key="1">
    <citation type="submission" date="2015-02" db="EMBL/GenBank/DDBJ databases">
        <authorList>
            <person name="Chooi Y.-H."/>
        </authorList>
    </citation>
    <scope>NUCLEOTIDE SEQUENCE [LARGE SCALE GENOMIC DNA]</scope>
    <source>
        <strain evidence="4">E3</strain>
    </source>
</reference>
<proteinExistence type="inferred from homology"/>
<feature type="region of interest" description="Disordered" evidence="2">
    <location>
        <begin position="170"/>
        <end position="194"/>
    </location>
</feature>
<dbReference type="PANTHER" id="PTHR43083:SF6">
    <property type="entry name" value="MANNAN POLYMERASE COMPLEXES SUBUNIT MNN9"/>
    <property type="match status" value="1"/>
</dbReference>
<comment type="similarity">
    <text evidence="1">Belongs to the ANP1/MMN9/VAN1 family.</text>
</comment>
<dbReference type="SUPFAM" id="SSF53448">
    <property type="entry name" value="Nucleotide-diphospho-sugar transferases"/>
    <property type="match status" value="1"/>
</dbReference>